<dbReference type="EMBL" id="CDMZ01005516">
    <property type="protein sequence ID" value="CUC10738.1"/>
    <property type="molecule type" value="Genomic_DNA"/>
</dbReference>
<name>A0A0K6SAT8_9ALVE</name>
<dbReference type="Pfam" id="PF01391">
    <property type="entry name" value="Collagen"/>
    <property type="match status" value="1"/>
</dbReference>
<dbReference type="GO" id="GO:0030020">
    <property type="term" value="F:extracellular matrix structural constituent conferring tensile strength"/>
    <property type="evidence" value="ECO:0007669"/>
    <property type="project" value="TreeGrafter"/>
</dbReference>
<dbReference type="InterPro" id="IPR050149">
    <property type="entry name" value="Collagen_superfamily"/>
</dbReference>
<feature type="region of interest" description="Disordered" evidence="1">
    <location>
        <begin position="1"/>
        <end position="123"/>
    </location>
</feature>
<evidence type="ECO:0000313" key="2">
    <source>
        <dbReference type="EMBL" id="CUC10738.1"/>
    </source>
</evidence>
<proteinExistence type="predicted"/>
<protein>
    <submittedName>
        <fullName evidence="2">Uncharacterized protein</fullName>
    </submittedName>
</protein>
<dbReference type="GO" id="GO:0005615">
    <property type="term" value="C:extracellular space"/>
    <property type="evidence" value="ECO:0007669"/>
    <property type="project" value="TreeGrafter"/>
</dbReference>
<feature type="non-terminal residue" evidence="2">
    <location>
        <position position="245"/>
    </location>
</feature>
<accession>A0A0K6SAT8</accession>
<evidence type="ECO:0000256" key="1">
    <source>
        <dbReference type="SAM" id="MobiDB-lite"/>
    </source>
</evidence>
<dbReference type="AlphaFoldDB" id="A0A0K6SAT8"/>
<sequence>MGPSGPQGPAGPQGPPGNDGGSGPAGPAGPAGPEGPSGPAGPAGPQGVPGNDGGTGPMGPAGPAGPAGPPGPQGPAGPQGPGGPAGPPGPQGPAGPQGSPGNDGGPGPQGPPGPSGPPGTPGVCPNECSGPECDFGKIGVMHECKESGGHPVGGKITGNIMTLDSTPVKKFLVKYIVAKGDDVTGIKTDSNGQATTSLMVTGESGQMKSLSNGDSGFVCTEPVMLSNDFFIGCTVDLTLISGFNV</sequence>
<feature type="compositionally biased region" description="Gly residues" evidence="1">
    <location>
        <begin position="50"/>
        <end position="59"/>
    </location>
</feature>
<reference evidence="2" key="1">
    <citation type="submission" date="2014-11" db="EMBL/GenBank/DDBJ databases">
        <title>Molecular phylogeny of cliff fern family Woodsiaceae with morphological implications.</title>
        <authorList>
            <person name="Shao Y.-Z."/>
            <person name="Wei R."/>
            <person name="Zhang X.-C."/>
        </authorList>
    </citation>
    <scope>NUCLEOTIDE SEQUENCE</scope>
</reference>
<feature type="compositionally biased region" description="Pro residues" evidence="1">
    <location>
        <begin position="84"/>
        <end position="93"/>
    </location>
</feature>
<gene>
    <name evidence="2" type="ORF">Cvel_36574.t2.CR1</name>
</gene>
<feature type="compositionally biased region" description="Pro residues" evidence="1">
    <location>
        <begin position="66"/>
        <end position="75"/>
    </location>
</feature>
<feature type="compositionally biased region" description="Pro residues" evidence="1">
    <location>
        <begin position="108"/>
        <end position="120"/>
    </location>
</feature>
<dbReference type="GO" id="GO:0030198">
    <property type="term" value="P:extracellular matrix organization"/>
    <property type="evidence" value="ECO:0007669"/>
    <property type="project" value="TreeGrafter"/>
</dbReference>
<dbReference type="PANTHER" id="PTHR24023:SF1082">
    <property type="entry name" value="COLLAGEN TRIPLE HELIX REPEAT"/>
    <property type="match status" value="1"/>
</dbReference>
<dbReference type="GO" id="GO:0031012">
    <property type="term" value="C:extracellular matrix"/>
    <property type="evidence" value="ECO:0007669"/>
    <property type="project" value="TreeGrafter"/>
</dbReference>
<feature type="compositionally biased region" description="Gly residues" evidence="1">
    <location>
        <begin position="17"/>
        <end position="26"/>
    </location>
</feature>
<dbReference type="InterPro" id="IPR008160">
    <property type="entry name" value="Collagen"/>
</dbReference>
<dbReference type="PANTHER" id="PTHR24023">
    <property type="entry name" value="COLLAGEN ALPHA"/>
    <property type="match status" value="1"/>
</dbReference>
<organism evidence="2">
    <name type="scientific">Chromera velia CCMP2878</name>
    <dbReference type="NCBI Taxonomy" id="1169474"/>
    <lineage>
        <taxon>Eukaryota</taxon>
        <taxon>Sar</taxon>
        <taxon>Alveolata</taxon>
        <taxon>Colpodellida</taxon>
        <taxon>Chromeraceae</taxon>
        <taxon>Chromera</taxon>
    </lineage>
</organism>